<dbReference type="EMBL" id="BSDZ01000079">
    <property type="protein sequence ID" value="GLI67923.1"/>
    <property type="molecule type" value="Genomic_DNA"/>
</dbReference>
<feature type="region of interest" description="Disordered" evidence="2">
    <location>
        <begin position="441"/>
        <end position="478"/>
    </location>
</feature>
<feature type="compositionally biased region" description="Polar residues" evidence="2">
    <location>
        <begin position="1238"/>
        <end position="1249"/>
    </location>
</feature>
<evidence type="ECO:0000256" key="1">
    <source>
        <dbReference type="SAM" id="Coils"/>
    </source>
</evidence>
<feature type="compositionally biased region" description="Basic and acidic residues" evidence="2">
    <location>
        <begin position="1082"/>
        <end position="1094"/>
    </location>
</feature>
<feature type="coiled-coil region" evidence="1">
    <location>
        <begin position="619"/>
        <end position="702"/>
    </location>
</feature>
<feature type="compositionally biased region" description="Low complexity" evidence="2">
    <location>
        <begin position="1033"/>
        <end position="1043"/>
    </location>
</feature>
<feature type="region of interest" description="Disordered" evidence="2">
    <location>
        <begin position="980"/>
        <end position="1044"/>
    </location>
</feature>
<feature type="region of interest" description="Disordered" evidence="2">
    <location>
        <begin position="1150"/>
        <end position="1300"/>
    </location>
</feature>
<feature type="compositionally biased region" description="Polar residues" evidence="2">
    <location>
        <begin position="453"/>
        <end position="477"/>
    </location>
</feature>
<gene>
    <name evidence="4" type="ORF">VaNZ11_012250</name>
</gene>
<feature type="compositionally biased region" description="Low complexity" evidence="2">
    <location>
        <begin position="1664"/>
        <end position="1684"/>
    </location>
</feature>
<name>A0ABQ5SDA6_9CHLO</name>
<feature type="transmembrane region" description="Helical" evidence="3">
    <location>
        <begin position="1709"/>
        <end position="1732"/>
    </location>
</feature>
<dbReference type="PANTHER" id="PTHR45615">
    <property type="entry name" value="MYOSIN HEAVY CHAIN, NON-MUSCLE"/>
    <property type="match status" value="1"/>
</dbReference>
<evidence type="ECO:0000313" key="5">
    <source>
        <dbReference type="Proteomes" id="UP001165090"/>
    </source>
</evidence>
<feature type="region of interest" description="Disordered" evidence="2">
    <location>
        <begin position="874"/>
        <end position="911"/>
    </location>
</feature>
<feature type="compositionally biased region" description="Low complexity" evidence="2">
    <location>
        <begin position="1178"/>
        <end position="1191"/>
    </location>
</feature>
<keyword evidence="1" id="KW-0175">Coiled coil</keyword>
<evidence type="ECO:0000313" key="4">
    <source>
        <dbReference type="EMBL" id="GLI67923.1"/>
    </source>
</evidence>
<protein>
    <submittedName>
        <fullName evidence="4">Uncharacterized protein</fullName>
    </submittedName>
</protein>
<feature type="region of interest" description="Disordered" evidence="2">
    <location>
        <begin position="811"/>
        <end position="843"/>
    </location>
</feature>
<sequence length="1793" mass="185429">MSASERNRYFSPMDGPDGEGMFAPSATSPGTFGTAVRSGAAPHLFSNASRTRSPMGYAPSTKGAASTTPSHQRGYADLALARANVVPAGTFSPRSKTPAATRYTSRPSTASTVPDRRAKTPPSRVPSHYPVPAATSPGVLKRPLTLGAGAGSSGSRQSNQPSSFRRPAMDAATVTPSPGRPRLGLAPGAAISPVFPNLGRTRITSKDTSKAPAQQLTYGDSPYTAVTAAYPVIASEAAEATLPGPSAQPHPRIDVAPGAAGLRGRFQDPGDDWIGSYERSSADVLRELERILGGLSRLTGLATAPMEAGAPPRQLPPAADVPRRFSGTSSAHSQLPSGNSAGQQSYGAMGVCLAAGSNTLGAAWSDANQGVAVPHTHHASVPPTPPPPSEPSTMSALLASYATGAGHPPALGPTATTRTAIAAAALPTSPSHRTMLTQASITGAGSMPDGSAAGTQGSAQPATVASQTAGASGSMTPSPLPANTVAEFWSVLQACNRNTSRLMADLAAARQEAEIARERAEEADSLARAFQQQLILRQKSVTAWQAALVEMEEREAAAREQLRELQESCAAQAERAQQAEHVAATAQLRLEQILAAQRRGQSESGLLDDSPPPQLEQQLENLQADLAAAKTRATRAELELAMARNKALIAQQEMLTEEERARRTAAAAAAAKQELARTRAALERMDLDHNRLQDQVADLRTKIGDAVRWPSGSNSHDLFAQFHQREQARPTAPPPPAATSASSAAPPGRGTARTDSAGALPSSSVPRPVATVEDAAESPSLGDTSRAARVAVLSSGDGARAPHRPSFLSALSSTARSTSSNNNSSGDGSYPASPSGCDAAVASRRRRRGSVLLVAPGEMPLETSASLRYGQRLAMRRRSRSQDPGVVESPSGGDDDPEGRMRSPRAVSGSHDGVVMRLNIGASENSGPSRSGGGGIVVAEEVRDDSDDGTISVAGASLLLTTGSMRREVTEEMLPLTRTPSSGIRRRLPSLRTSHGSISRDVQPSARTPLLNHSPMPTNPLDDSVDAGPVQKASPAASRTAAAERLQSEQLVKVGCGLSNQLYQTTPSVRPPLCSDHPLAGKRMDSRQQGRELPSEAPSTKTVSRGPTASSTAPATPSRPTAQQQHCNSGQVSLAVSLADLRRQMAASTAAAGAECSPAVQRQRTASLGRTQKGETNAAAAASKEAAVAAAGKDDNRSPALQPKQQLQSSQEHRTHQSQPGPTAAARAPPAISFPAATSSGGTPQTRSTLPALLPPLEHANSPTDRDPKLSGNHSAFPSSSLLVSNSEAAPQPGVHGAGTDAALRGAAAAPAAPLLAPSVRTQAAALPPRRGTGMSVDTRPPHGYSTSHINGLYESMQSRGSWGFILDASALASPHRLSAPPPLPETVSVKPLQELQHEQLSAPPWQAQAATSIASWSSGNRPSLRPGVRADGSPTAGSVNVFTARTRMLSPDHLDSYLVSPSVTSSLATTAAVASIEGNSQPAASTAQTWRQPMPPHLCAQEVMSRAAMSPAHGAKPIMERSRGQELVEWSPDAMPRPHPMSEGARGSVEPSSVVRSGSGASAGLEQRTSVPSLADGDLAAGASPRRSRRPWWQWLIPRRPRVRSPGPNSRRQSHITPLEASPGDRGTRRSSPSLIRSLGGSDTRLVSSQAASPAGSDRTKGRTGTSTAGCARAAAAPGMSRATEAKDRSPVGKPPHRRDGGGGRSRFFLSALLHFGMWSGGMAVGVALVLGLAGVIEGTLGVGAATGHSAAAANREVCGCPAPGPEDSKSTGKDRGKYATGLTGTEFRLPS</sequence>
<accession>A0ABQ5SDA6</accession>
<feature type="coiled-coil region" evidence="1">
    <location>
        <begin position="492"/>
        <end position="582"/>
    </location>
</feature>
<feature type="region of interest" description="Disordered" evidence="2">
    <location>
        <begin position="1601"/>
        <end position="1705"/>
    </location>
</feature>
<feature type="compositionally biased region" description="Low complexity" evidence="2">
    <location>
        <begin position="1220"/>
        <end position="1237"/>
    </location>
</feature>
<keyword evidence="3" id="KW-1133">Transmembrane helix</keyword>
<feature type="compositionally biased region" description="Low complexity" evidence="2">
    <location>
        <begin position="1104"/>
        <end position="1122"/>
    </location>
</feature>
<feature type="compositionally biased region" description="Polar residues" evidence="2">
    <location>
        <begin position="102"/>
        <end position="112"/>
    </location>
</feature>
<feature type="region of interest" description="Disordered" evidence="2">
    <location>
        <begin position="1063"/>
        <end position="1129"/>
    </location>
</feature>
<feature type="region of interest" description="Disordered" evidence="2">
    <location>
        <begin position="1"/>
        <end position="73"/>
    </location>
</feature>
<feature type="compositionally biased region" description="Polar residues" evidence="2">
    <location>
        <begin position="1160"/>
        <end position="1170"/>
    </location>
</feature>
<dbReference type="PANTHER" id="PTHR45615:SF66">
    <property type="entry name" value="CARD DOMAIN-CONTAINING PROTEIN"/>
    <property type="match status" value="1"/>
</dbReference>
<feature type="compositionally biased region" description="Low complexity" evidence="2">
    <location>
        <begin position="1553"/>
        <end position="1565"/>
    </location>
</feature>
<feature type="compositionally biased region" description="Low complexity" evidence="2">
    <location>
        <begin position="738"/>
        <end position="751"/>
    </location>
</feature>
<feature type="region of interest" description="Disordered" evidence="2">
    <location>
        <begin position="374"/>
        <end position="394"/>
    </location>
</feature>
<reference evidence="4 5" key="1">
    <citation type="journal article" date="2023" name="IScience">
        <title>Expanded male sex-determining region conserved during the evolution of homothallism in the green alga Volvox.</title>
        <authorList>
            <person name="Yamamoto K."/>
            <person name="Matsuzaki R."/>
            <person name="Mahakham W."/>
            <person name="Heman W."/>
            <person name="Sekimoto H."/>
            <person name="Kawachi M."/>
            <person name="Minakuchi Y."/>
            <person name="Toyoda A."/>
            <person name="Nozaki H."/>
        </authorList>
    </citation>
    <scope>NUCLEOTIDE SEQUENCE [LARGE SCALE GENOMIC DNA]</scope>
    <source>
        <strain evidence="4 5">NIES-4468</strain>
    </source>
</reference>
<comment type="caution">
    <text evidence="4">The sequence shown here is derived from an EMBL/GenBank/DDBJ whole genome shotgun (WGS) entry which is preliminary data.</text>
</comment>
<feature type="region of interest" description="Disordered" evidence="2">
    <location>
        <begin position="306"/>
        <end position="344"/>
    </location>
</feature>
<feature type="region of interest" description="Disordered" evidence="2">
    <location>
        <begin position="1762"/>
        <end position="1793"/>
    </location>
</feature>
<feature type="compositionally biased region" description="Polar residues" evidence="2">
    <location>
        <begin position="326"/>
        <end position="344"/>
    </location>
</feature>
<feature type="region of interest" description="Disordered" evidence="2">
    <location>
        <begin position="1507"/>
        <end position="1588"/>
    </location>
</feature>
<feature type="compositionally biased region" description="Basic and acidic residues" evidence="2">
    <location>
        <begin position="1768"/>
        <end position="1779"/>
    </location>
</feature>
<evidence type="ECO:0000256" key="2">
    <source>
        <dbReference type="SAM" id="MobiDB-lite"/>
    </source>
</evidence>
<feature type="compositionally biased region" description="Low complexity" evidence="2">
    <location>
        <begin position="1150"/>
        <end position="1159"/>
    </location>
</feature>
<proteinExistence type="predicted"/>
<feature type="compositionally biased region" description="Polar residues" evidence="2">
    <location>
        <begin position="991"/>
        <end position="1006"/>
    </location>
</feature>
<feature type="region of interest" description="Disordered" evidence="2">
    <location>
        <begin position="724"/>
        <end position="784"/>
    </location>
</feature>
<keyword evidence="3" id="KW-0812">Transmembrane</keyword>
<feature type="compositionally biased region" description="Low complexity" evidence="2">
    <location>
        <begin position="153"/>
        <end position="163"/>
    </location>
</feature>
<dbReference type="Proteomes" id="UP001165090">
    <property type="component" value="Unassembled WGS sequence"/>
</dbReference>
<keyword evidence="5" id="KW-1185">Reference proteome</keyword>
<feature type="compositionally biased region" description="Low complexity" evidence="2">
    <location>
        <begin position="811"/>
        <end position="825"/>
    </location>
</feature>
<keyword evidence="3" id="KW-0472">Membrane</keyword>
<feature type="region of interest" description="Disordered" evidence="2">
    <location>
        <begin position="89"/>
        <end position="216"/>
    </location>
</feature>
<feature type="compositionally biased region" description="Polar residues" evidence="2">
    <location>
        <begin position="1272"/>
        <end position="1289"/>
    </location>
</feature>
<evidence type="ECO:0000256" key="3">
    <source>
        <dbReference type="SAM" id="Phobius"/>
    </source>
</evidence>
<organism evidence="4 5">
    <name type="scientific">Volvox africanus</name>
    <dbReference type="NCBI Taxonomy" id="51714"/>
    <lineage>
        <taxon>Eukaryota</taxon>
        <taxon>Viridiplantae</taxon>
        <taxon>Chlorophyta</taxon>
        <taxon>core chlorophytes</taxon>
        <taxon>Chlorophyceae</taxon>
        <taxon>CS clade</taxon>
        <taxon>Chlamydomonadales</taxon>
        <taxon>Volvocaceae</taxon>
        <taxon>Volvox</taxon>
    </lineage>
</organism>